<sequence>MSENTTPPAPTPQLNALNVFCSLYAPASENNFTDTFTSLAIQHMVEKHTGIDLMLMELHEMMQQMHYEYLMIDDEFVWIVKRDEAA</sequence>
<gene>
    <name evidence="1" type="ORF">GD597_17950</name>
</gene>
<evidence type="ECO:0000313" key="1">
    <source>
        <dbReference type="EMBL" id="NNV57360.1"/>
    </source>
</evidence>
<dbReference type="RefSeq" id="WP_171609308.1">
    <property type="nucleotide sequence ID" value="NZ_WHPF01000014.1"/>
</dbReference>
<proteinExistence type="predicted"/>
<keyword evidence="2" id="KW-1185">Reference proteome</keyword>
<dbReference type="AlphaFoldDB" id="A0A8J8FG04"/>
<organism evidence="1 2">
    <name type="scientific">Limnovirga soli</name>
    <dbReference type="NCBI Taxonomy" id="2656915"/>
    <lineage>
        <taxon>Bacteria</taxon>
        <taxon>Pseudomonadati</taxon>
        <taxon>Bacteroidota</taxon>
        <taxon>Chitinophagia</taxon>
        <taxon>Chitinophagales</taxon>
        <taxon>Chitinophagaceae</taxon>
        <taxon>Limnovirga</taxon>
    </lineage>
</organism>
<comment type="caution">
    <text evidence="1">The sequence shown here is derived from an EMBL/GenBank/DDBJ whole genome shotgun (WGS) entry which is preliminary data.</text>
</comment>
<dbReference type="Proteomes" id="UP000598971">
    <property type="component" value="Unassembled WGS sequence"/>
</dbReference>
<dbReference type="EMBL" id="WHPF01000014">
    <property type="protein sequence ID" value="NNV57360.1"/>
    <property type="molecule type" value="Genomic_DNA"/>
</dbReference>
<protein>
    <submittedName>
        <fullName evidence="1">Uncharacterized protein</fullName>
    </submittedName>
</protein>
<reference evidence="1" key="1">
    <citation type="submission" date="2019-10" db="EMBL/GenBank/DDBJ databases">
        <title>Draft genome sequence of Panacibacter sp. KCS-6.</title>
        <authorList>
            <person name="Yim K.J."/>
        </authorList>
    </citation>
    <scope>NUCLEOTIDE SEQUENCE</scope>
    <source>
        <strain evidence="1">KCS-6</strain>
    </source>
</reference>
<name>A0A8J8FG04_9BACT</name>
<evidence type="ECO:0000313" key="2">
    <source>
        <dbReference type="Proteomes" id="UP000598971"/>
    </source>
</evidence>
<accession>A0A8J8FG04</accession>